<dbReference type="OrthoDB" id="652255at2759"/>
<feature type="compositionally biased region" description="Polar residues" evidence="1">
    <location>
        <begin position="95"/>
        <end position="105"/>
    </location>
</feature>
<dbReference type="InterPro" id="IPR036269">
    <property type="entry name" value="Rho_N_sf"/>
</dbReference>
<reference evidence="3" key="1">
    <citation type="submission" date="2020-01" db="EMBL/GenBank/DDBJ databases">
        <title>Genome sequence of Kobresia littledalei, the first chromosome-level genome in the family Cyperaceae.</title>
        <authorList>
            <person name="Qu G."/>
        </authorList>
    </citation>
    <scope>NUCLEOTIDE SEQUENCE</scope>
    <source>
        <strain evidence="3">C.B.Clarke</strain>
        <tissue evidence="3">Leaf</tissue>
    </source>
</reference>
<dbReference type="InterPro" id="IPR011112">
    <property type="entry name" value="Rho-like_N"/>
</dbReference>
<name>A0A833R9L4_9POAL</name>
<feature type="region of interest" description="Disordered" evidence="1">
    <location>
        <begin position="95"/>
        <end position="114"/>
    </location>
</feature>
<dbReference type="AlphaFoldDB" id="A0A833R9L4"/>
<dbReference type="SMART" id="SM00959">
    <property type="entry name" value="Rho_N"/>
    <property type="match status" value="1"/>
</dbReference>
<protein>
    <submittedName>
        <fullName evidence="3">Rho termination factor</fullName>
    </submittedName>
</protein>
<dbReference type="Pfam" id="PF07498">
    <property type="entry name" value="Rho_N"/>
    <property type="match status" value="1"/>
</dbReference>
<dbReference type="PANTHER" id="PTHR34449:SF2">
    <property type="entry name" value="RHO TERMINATION FACTOR"/>
    <property type="match status" value="1"/>
</dbReference>
<feature type="compositionally biased region" description="Low complexity" evidence="1">
    <location>
        <begin position="294"/>
        <end position="310"/>
    </location>
</feature>
<proteinExistence type="predicted"/>
<dbReference type="InterPro" id="IPR036361">
    <property type="entry name" value="SAP_dom_sf"/>
</dbReference>
<gene>
    <name evidence="3" type="ORF">FCM35_KLT10029</name>
</gene>
<dbReference type="GO" id="GO:0006353">
    <property type="term" value="P:DNA-templated transcription termination"/>
    <property type="evidence" value="ECO:0007669"/>
    <property type="project" value="InterPro"/>
</dbReference>
<evidence type="ECO:0000259" key="2">
    <source>
        <dbReference type="SMART" id="SM00959"/>
    </source>
</evidence>
<dbReference type="PANTHER" id="PTHR34449">
    <property type="entry name" value="RHO TERMINATION FACTOR"/>
    <property type="match status" value="1"/>
</dbReference>
<evidence type="ECO:0000313" key="4">
    <source>
        <dbReference type="Proteomes" id="UP000623129"/>
    </source>
</evidence>
<accession>A0A833R9L4</accession>
<organism evidence="3 4">
    <name type="scientific">Carex littledalei</name>
    <dbReference type="NCBI Taxonomy" id="544730"/>
    <lineage>
        <taxon>Eukaryota</taxon>
        <taxon>Viridiplantae</taxon>
        <taxon>Streptophyta</taxon>
        <taxon>Embryophyta</taxon>
        <taxon>Tracheophyta</taxon>
        <taxon>Spermatophyta</taxon>
        <taxon>Magnoliopsida</taxon>
        <taxon>Liliopsida</taxon>
        <taxon>Poales</taxon>
        <taxon>Cyperaceae</taxon>
        <taxon>Cyperoideae</taxon>
        <taxon>Cariceae</taxon>
        <taxon>Carex</taxon>
        <taxon>Carex subgen. Euthyceras</taxon>
    </lineage>
</organism>
<comment type="caution">
    <text evidence="3">The sequence shown here is derived from an EMBL/GenBank/DDBJ whole genome shotgun (WGS) entry which is preliminary data.</text>
</comment>
<evidence type="ECO:0000313" key="3">
    <source>
        <dbReference type="EMBL" id="KAF3341185.1"/>
    </source>
</evidence>
<feature type="region of interest" description="Disordered" evidence="1">
    <location>
        <begin position="54"/>
        <end position="82"/>
    </location>
</feature>
<dbReference type="Proteomes" id="UP000623129">
    <property type="component" value="Unassembled WGS sequence"/>
</dbReference>
<keyword evidence="4" id="KW-1185">Reference proteome</keyword>
<feature type="domain" description="Rho termination factor-like N-terminal" evidence="2">
    <location>
        <begin position="321"/>
        <end position="357"/>
    </location>
</feature>
<sequence>MSISAGVHFVSGNHLQGLPVKKTTLLSRDLLLKNKCPLYFQPLARVPLSLTCKASSSNNNRRIPRLPKKKYNDPPPSLRSKFNNHEEQEDLLETSQMLSSQNGGSRISDAPTPIKSGNSEEIIKIFRKHLSQMQAETRKPPVNSNPNIRSYGLNATMLNDEEKRNSIKEIIKQLSTSGTNKKSVTNNIGTKGTINNLSKYVEADVEDSDSENIDEDSDFEDDVPDMLDSDEDSDFEDDVPDMLDSEPKPVTSSRPPSRFSRKSPVPVEKYEPIVPSETYEGETQMLSEEEKSGSEYLVYESESESLAEQSEGQHLGEKIEDLGALKVSELREIAKSRGLKGYSKLKKAELVEQLSLS</sequence>
<evidence type="ECO:0000256" key="1">
    <source>
        <dbReference type="SAM" id="MobiDB-lite"/>
    </source>
</evidence>
<feature type="compositionally biased region" description="Acidic residues" evidence="1">
    <location>
        <begin position="204"/>
        <end position="244"/>
    </location>
</feature>
<feature type="compositionally biased region" description="Low complexity" evidence="1">
    <location>
        <begin position="249"/>
        <end position="267"/>
    </location>
</feature>
<feature type="region of interest" description="Disordered" evidence="1">
    <location>
        <begin position="204"/>
        <end position="314"/>
    </location>
</feature>
<dbReference type="EMBL" id="SWLB01000002">
    <property type="protein sequence ID" value="KAF3341185.1"/>
    <property type="molecule type" value="Genomic_DNA"/>
</dbReference>
<dbReference type="Gene3D" id="1.10.720.30">
    <property type="entry name" value="SAP domain"/>
    <property type="match status" value="1"/>
</dbReference>
<dbReference type="SUPFAM" id="SSF68912">
    <property type="entry name" value="Rho N-terminal domain-like"/>
    <property type="match status" value="1"/>
</dbReference>